<dbReference type="RefSeq" id="WP_337334222.1">
    <property type="nucleotide sequence ID" value="NZ_JBBDHC010000002.1"/>
</dbReference>
<dbReference type="NCBIfam" id="TIGR00738">
    <property type="entry name" value="rrf2_super"/>
    <property type="match status" value="1"/>
</dbReference>
<keyword evidence="2" id="KW-1185">Reference proteome</keyword>
<dbReference type="InterPro" id="IPR014290">
    <property type="entry name" value="SUF_FeS_clus_asmbl_reg"/>
</dbReference>
<accession>A0AAW9R3F1</accession>
<dbReference type="Pfam" id="PF02082">
    <property type="entry name" value="Rrf2"/>
    <property type="match status" value="1"/>
</dbReference>
<dbReference type="Gene3D" id="1.10.10.10">
    <property type="entry name" value="Winged helix-like DNA-binding domain superfamily/Winged helix DNA-binding domain"/>
    <property type="match status" value="1"/>
</dbReference>
<dbReference type="PANTHER" id="PTHR33221:SF2">
    <property type="entry name" value="TRANSCRIPTIONAL REGULATOR"/>
    <property type="match status" value="1"/>
</dbReference>
<comment type="caution">
    <text evidence="1">The sequence shown here is derived from an EMBL/GenBank/DDBJ whole genome shotgun (WGS) entry which is preliminary data.</text>
</comment>
<dbReference type="Proteomes" id="UP001364472">
    <property type="component" value="Unassembled WGS sequence"/>
</dbReference>
<protein>
    <submittedName>
        <fullName evidence="1">SUF system Fe-S cluster assembly regulator</fullName>
    </submittedName>
</protein>
<dbReference type="GO" id="GO:0005829">
    <property type="term" value="C:cytosol"/>
    <property type="evidence" value="ECO:0007669"/>
    <property type="project" value="TreeGrafter"/>
</dbReference>
<dbReference type="EMBL" id="JBBDHC010000002">
    <property type="protein sequence ID" value="MEJ1248509.1"/>
    <property type="molecule type" value="Genomic_DNA"/>
</dbReference>
<dbReference type="GO" id="GO:0003700">
    <property type="term" value="F:DNA-binding transcription factor activity"/>
    <property type="evidence" value="ECO:0007669"/>
    <property type="project" value="TreeGrafter"/>
</dbReference>
<sequence>MLRVTRLTDYATLLMTVLARAPGTVHSGAALAECARLELTTVSKVLKSLAQAGLIEGLRGAYGGYRMVRAPHEISLLEIVEAIEGPLGMTECSVADLHCDRAAFCTVAPHWHRVNDVITDALRAMTLDCMIAPLPPSAADARRVPVRHVT</sequence>
<gene>
    <name evidence="1" type="ORF">WB794_02285</name>
</gene>
<evidence type="ECO:0000313" key="1">
    <source>
        <dbReference type="EMBL" id="MEJ1248509.1"/>
    </source>
</evidence>
<organism evidence="1 2">
    <name type="scientific">Denitratimonas tolerans</name>
    <dbReference type="NCBI Taxonomy" id="1338420"/>
    <lineage>
        <taxon>Bacteria</taxon>
        <taxon>Pseudomonadati</taxon>
        <taxon>Pseudomonadota</taxon>
        <taxon>Gammaproteobacteria</taxon>
        <taxon>Lysobacterales</taxon>
        <taxon>Lysobacteraceae</taxon>
        <taxon>Denitratimonas</taxon>
    </lineage>
</organism>
<dbReference type="PROSITE" id="PS51197">
    <property type="entry name" value="HTH_RRF2_2"/>
    <property type="match status" value="1"/>
</dbReference>
<evidence type="ECO:0000313" key="2">
    <source>
        <dbReference type="Proteomes" id="UP001364472"/>
    </source>
</evidence>
<dbReference type="InterPro" id="IPR000944">
    <property type="entry name" value="Tscrpt_reg_Rrf2"/>
</dbReference>
<dbReference type="NCBIfam" id="TIGR02944">
    <property type="entry name" value="suf_reg_Xantho"/>
    <property type="match status" value="1"/>
</dbReference>
<proteinExistence type="predicted"/>
<name>A0AAW9R3F1_9GAMM</name>
<reference evidence="1 2" key="1">
    <citation type="journal article" date="2016" name="Antonie Van Leeuwenhoek">
        <title>Denitratimonas tolerans gen. nov., sp. nov., a denitrifying bacterium isolated from a bioreactor for tannery wastewater treatment.</title>
        <authorList>
            <person name="Han S.I."/>
            <person name="Kim J.O."/>
            <person name="Lee Y.R."/>
            <person name="Ekpeghere K.I."/>
            <person name="Koh S.C."/>
            <person name="Whang K.S."/>
        </authorList>
    </citation>
    <scope>NUCLEOTIDE SEQUENCE [LARGE SCALE GENOMIC DNA]</scope>
    <source>
        <strain evidence="1 2">KACC 17565</strain>
    </source>
</reference>
<dbReference type="SUPFAM" id="SSF46785">
    <property type="entry name" value="Winged helix' DNA-binding domain"/>
    <property type="match status" value="1"/>
</dbReference>
<dbReference type="PANTHER" id="PTHR33221">
    <property type="entry name" value="WINGED HELIX-TURN-HELIX TRANSCRIPTIONAL REGULATOR, RRF2 FAMILY"/>
    <property type="match status" value="1"/>
</dbReference>
<dbReference type="InterPro" id="IPR036390">
    <property type="entry name" value="WH_DNA-bd_sf"/>
</dbReference>
<dbReference type="InterPro" id="IPR036388">
    <property type="entry name" value="WH-like_DNA-bd_sf"/>
</dbReference>
<dbReference type="AlphaFoldDB" id="A0AAW9R3F1"/>